<dbReference type="InterPro" id="IPR002921">
    <property type="entry name" value="Fungal_lipase-type"/>
</dbReference>
<keyword evidence="1" id="KW-1015">Disulfide bond</keyword>
<organism evidence="6 7">
    <name type="scientific">Lyophyllum shimeji</name>
    <name type="common">Hon-shimeji</name>
    <name type="synonym">Tricholoma shimeji</name>
    <dbReference type="NCBI Taxonomy" id="47721"/>
    <lineage>
        <taxon>Eukaryota</taxon>
        <taxon>Fungi</taxon>
        <taxon>Dikarya</taxon>
        <taxon>Basidiomycota</taxon>
        <taxon>Agaricomycotina</taxon>
        <taxon>Agaricomycetes</taxon>
        <taxon>Agaricomycetidae</taxon>
        <taxon>Agaricales</taxon>
        <taxon>Tricholomatineae</taxon>
        <taxon>Lyophyllaceae</taxon>
        <taxon>Lyophyllum</taxon>
    </lineage>
</organism>
<evidence type="ECO:0000313" key="7">
    <source>
        <dbReference type="Proteomes" id="UP001063166"/>
    </source>
</evidence>
<dbReference type="EMBL" id="BRPK01000011">
    <property type="protein sequence ID" value="GLB42277.1"/>
    <property type="molecule type" value="Genomic_DNA"/>
</dbReference>
<dbReference type="CDD" id="cd00519">
    <property type="entry name" value="Lipase_3"/>
    <property type="match status" value="1"/>
</dbReference>
<reference evidence="6" key="1">
    <citation type="submission" date="2022-07" db="EMBL/GenBank/DDBJ databases">
        <title>The genome of Lyophyllum shimeji provides insight into the initial evolution of ectomycorrhizal fungal genome.</title>
        <authorList>
            <person name="Kobayashi Y."/>
            <person name="Shibata T."/>
            <person name="Hirakawa H."/>
            <person name="Shigenobu S."/>
            <person name="Nishiyama T."/>
            <person name="Yamada A."/>
            <person name="Hasebe M."/>
            <person name="Kawaguchi M."/>
        </authorList>
    </citation>
    <scope>NUCLEOTIDE SEQUENCE</scope>
    <source>
        <strain evidence="6">AT787</strain>
    </source>
</reference>
<evidence type="ECO:0000259" key="5">
    <source>
        <dbReference type="Pfam" id="PF01764"/>
    </source>
</evidence>
<evidence type="ECO:0000313" key="6">
    <source>
        <dbReference type="EMBL" id="GLB42277.1"/>
    </source>
</evidence>
<keyword evidence="7" id="KW-1185">Reference proteome</keyword>
<sequence>MYGKRKYVLTEGQRRMYASEKLMNFRWTSKILATRSSYLLTDKDRASPAVELELGVLGQFAEAAYSVVPLDFLFKNVATLLQPDFPLEGYDALHDAALVSSVEGRTGHLPAYVAYRRSTKQLIVATSGTSTVELALHDLRALKHRHPSRRGHVHSGFWSLYQGIKPKILDAIKKGLQEHHVEELVITGHSMGGSISYLLCMDLLADDSNTPLPAGLGLKLAVFGAPRTGDASLAEYWCELVSAYRKLHGLDKMTEYSVKAYNDGVPALPPSQLGYRHFAREPLYLDRTRLYRVPESEAEHALFNAAPLGPNDQATHEFPRGGHNYYNGRDFERLCRRIRWLDKSNPEESRWEERYRARPFANHLVVET</sequence>
<evidence type="ECO:0000256" key="2">
    <source>
        <dbReference type="ARBA" id="ARBA00043996"/>
    </source>
</evidence>
<dbReference type="Gene3D" id="3.40.50.1820">
    <property type="entry name" value="alpha/beta hydrolase"/>
    <property type="match status" value="1"/>
</dbReference>
<dbReference type="InterPro" id="IPR051218">
    <property type="entry name" value="Sec_MonoDiacylglyc_Lipase"/>
</dbReference>
<dbReference type="AlphaFoldDB" id="A0A9P3PT15"/>
<comment type="catalytic activity">
    <reaction evidence="4">
        <text>a monoacylglycerol + H2O = glycerol + a fatty acid + H(+)</text>
        <dbReference type="Rhea" id="RHEA:15245"/>
        <dbReference type="ChEBI" id="CHEBI:15377"/>
        <dbReference type="ChEBI" id="CHEBI:15378"/>
        <dbReference type="ChEBI" id="CHEBI:17408"/>
        <dbReference type="ChEBI" id="CHEBI:17754"/>
        <dbReference type="ChEBI" id="CHEBI:28868"/>
    </reaction>
</comment>
<dbReference type="Proteomes" id="UP001063166">
    <property type="component" value="Unassembled WGS sequence"/>
</dbReference>
<dbReference type="PANTHER" id="PTHR45856">
    <property type="entry name" value="ALPHA/BETA-HYDROLASES SUPERFAMILY PROTEIN"/>
    <property type="match status" value="1"/>
</dbReference>
<feature type="domain" description="Fungal lipase-type" evidence="5">
    <location>
        <begin position="124"/>
        <end position="270"/>
    </location>
</feature>
<comment type="similarity">
    <text evidence="2">Belongs to the AB hydrolase superfamily. Lipase family. Class 3 subfamily.</text>
</comment>
<dbReference type="Pfam" id="PF01764">
    <property type="entry name" value="Lipase_3"/>
    <property type="match status" value="1"/>
</dbReference>
<evidence type="ECO:0000256" key="4">
    <source>
        <dbReference type="ARBA" id="ARBA00048461"/>
    </source>
</evidence>
<proteinExistence type="inferred from homology"/>
<dbReference type="GO" id="GO:0006629">
    <property type="term" value="P:lipid metabolic process"/>
    <property type="evidence" value="ECO:0007669"/>
    <property type="project" value="InterPro"/>
</dbReference>
<name>A0A9P3PT15_LYOSH</name>
<evidence type="ECO:0000256" key="1">
    <source>
        <dbReference type="ARBA" id="ARBA00023157"/>
    </source>
</evidence>
<protein>
    <submittedName>
        <fullName evidence="6">Lipase (Class 3)</fullName>
    </submittedName>
</protein>
<comment type="catalytic activity">
    <reaction evidence="3">
        <text>a diacylglycerol + H2O = a monoacylglycerol + a fatty acid + H(+)</text>
        <dbReference type="Rhea" id="RHEA:32731"/>
        <dbReference type="ChEBI" id="CHEBI:15377"/>
        <dbReference type="ChEBI" id="CHEBI:15378"/>
        <dbReference type="ChEBI" id="CHEBI:17408"/>
        <dbReference type="ChEBI" id="CHEBI:18035"/>
        <dbReference type="ChEBI" id="CHEBI:28868"/>
    </reaction>
</comment>
<comment type="caution">
    <text evidence="6">The sequence shown here is derived from an EMBL/GenBank/DDBJ whole genome shotgun (WGS) entry which is preliminary data.</text>
</comment>
<dbReference type="OrthoDB" id="426718at2759"/>
<dbReference type="PANTHER" id="PTHR45856:SF25">
    <property type="entry name" value="FUNGAL LIPASE-LIKE DOMAIN-CONTAINING PROTEIN"/>
    <property type="match status" value="1"/>
</dbReference>
<gene>
    <name evidence="6" type="ORF">LshimejAT787_1102920</name>
</gene>
<dbReference type="InterPro" id="IPR029058">
    <property type="entry name" value="AB_hydrolase_fold"/>
</dbReference>
<evidence type="ECO:0000256" key="3">
    <source>
        <dbReference type="ARBA" id="ARBA00047591"/>
    </source>
</evidence>
<dbReference type="SUPFAM" id="SSF53474">
    <property type="entry name" value="alpha/beta-Hydrolases"/>
    <property type="match status" value="1"/>
</dbReference>
<accession>A0A9P3PT15</accession>